<dbReference type="SUPFAM" id="SSF111369">
    <property type="entry name" value="HlyD-like secretion proteins"/>
    <property type="match status" value="1"/>
</dbReference>
<gene>
    <name evidence="8" type="primary">cusB</name>
    <name evidence="8" type="ORF">PAND9192_01078</name>
</gene>
<evidence type="ECO:0000313" key="9">
    <source>
        <dbReference type="Proteomes" id="UP000195719"/>
    </source>
</evidence>
<dbReference type="AlphaFoldDB" id="A0A1Y6MAI5"/>
<feature type="domain" description="Multidrug resistance protein MdtA-like C-terminal permuted SH3" evidence="7">
    <location>
        <begin position="332"/>
        <end position="388"/>
    </location>
</feature>
<dbReference type="Pfam" id="PF25919">
    <property type="entry name" value="BSH_CusB"/>
    <property type="match status" value="1"/>
</dbReference>
<evidence type="ECO:0000256" key="2">
    <source>
        <dbReference type="ARBA" id="ARBA00022448"/>
    </source>
</evidence>
<dbReference type="Gene3D" id="2.40.30.170">
    <property type="match status" value="1"/>
</dbReference>
<reference evidence="9" key="1">
    <citation type="submission" date="2017-06" db="EMBL/GenBank/DDBJ databases">
        <authorList>
            <person name="Rodrigo-Torres L."/>
            <person name="Arahal R.D."/>
            <person name="Lucena T."/>
        </authorList>
    </citation>
    <scope>NUCLEOTIDE SEQUENCE [LARGE SCALE GENOMIC DNA]</scope>
    <source>
        <strain evidence="9">CECT 9192</strain>
    </source>
</reference>
<dbReference type="EMBL" id="FYAJ01000001">
    <property type="protein sequence ID" value="SMY33564.1"/>
    <property type="molecule type" value="Genomic_DNA"/>
</dbReference>
<name>A0A1Y6MAI5_9GAMM</name>
<dbReference type="PANTHER" id="PTHR30097">
    <property type="entry name" value="CATION EFFLUX SYSTEM PROTEIN CUSB"/>
    <property type="match status" value="1"/>
</dbReference>
<keyword evidence="2" id="KW-0813">Transport</keyword>
<dbReference type="GO" id="GO:0016020">
    <property type="term" value="C:membrane"/>
    <property type="evidence" value="ECO:0007669"/>
    <property type="project" value="InterPro"/>
</dbReference>
<dbReference type="Gene3D" id="2.40.50.100">
    <property type="match status" value="1"/>
</dbReference>
<dbReference type="InterPro" id="IPR058627">
    <property type="entry name" value="MdtA-like_C"/>
</dbReference>
<evidence type="ECO:0000259" key="6">
    <source>
        <dbReference type="Pfam" id="PF25954"/>
    </source>
</evidence>
<dbReference type="PANTHER" id="PTHR30097:SF15">
    <property type="entry name" value="CATION EFFLUX SYSTEM PROTEIN CUSB"/>
    <property type="match status" value="1"/>
</dbReference>
<dbReference type="GO" id="GO:0060003">
    <property type="term" value="P:copper ion export"/>
    <property type="evidence" value="ECO:0007669"/>
    <property type="project" value="TreeGrafter"/>
</dbReference>
<feature type="domain" description="CusB-like beta-barrel" evidence="6">
    <location>
        <begin position="250"/>
        <end position="327"/>
    </location>
</feature>
<feature type="domain" description="CusB-like barrel-sandwich hybrid" evidence="5">
    <location>
        <begin position="135"/>
        <end position="240"/>
    </location>
</feature>
<evidence type="ECO:0000259" key="4">
    <source>
        <dbReference type="Pfam" id="PF25869"/>
    </source>
</evidence>
<dbReference type="GO" id="GO:0015679">
    <property type="term" value="P:plasma membrane copper ion transport"/>
    <property type="evidence" value="ECO:0007669"/>
    <property type="project" value="TreeGrafter"/>
</dbReference>
<proteinExistence type="inferred from homology"/>
<dbReference type="GO" id="GO:0030288">
    <property type="term" value="C:outer membrane-bounded periplasmic space"/>
    <property type="evidence" value="ECO:0007669"/>
    <property type="project" value="TreeGrafter"/>
</dbReference>
<evidence type="ECO:0000259" key="5">
    <source>
        <dbReference type="Pfam" id="PF25919"/>
    </source>
</evidence>
<dbReference type="GO" id="GO:0046914">
    <property type="term" value="F:transition metal ion binding"/>
    <property type="evidence" value="ECO:0007669"/>
    <property type="project" value="TreeGrafter"/>
</dbReference>
<dbReference type="Gene3D" id="6.10.140.730">
    <property type="match status" value="1"/>
</dbReference>
<dbReference type="Pfam" id="PF19335">
    <property type="entry name" value="HMBD"/>
    <property type="match status" value="1"/>
</dbReference>
<accession>A0A1Y6MAI5</accession>
<dbReference type="InterPro" id="IPR058792">
    <property type="entry name" value="Beta-barrel_RND_2"/>
</dbReference>
<dbReference type="RefSeq" id="WP_087852849.1">
    <property type="nucleotide sequence ID" value="NZ_FYAJ01000001.1"/>
</dbReference>
<dbReference type="InterPro" id="IPR058790">
    <property type="entry name" value="BSH_CusB"/>
</dbReference>
<dbReference type="InterPro" id="IPR058791">
    <property type="entry name" value="3HB_CusB"/>
</dbReference>
<dbReference type="GO" id="GO:0022857">
    <property type="term" value="F:transmembrane transporter activity"/>
    <property type="evidence" value="ECO:0007669"/>
    <property type="project" value="InterPro"/>
</dbReference>
<dbReference type="Pfam" id="PF11604">
    <property type="entry name" value="CusF_Ec"/>
    <property type="match status" value="2"/>
</dbReference>
<evidence type="ECO:0000256" key="1">
    <source>
        <dbReference type="ARBA" id="ARBA00009477"/>
    </source>
</evidence>
<dbReference type="InterPro" id="IPR045800">
    <property type="entry name" value="HMBD"/>
</dbReference>
<evidence type="ECO:0000259" key="3">
    <source>
        <dbReference type="Pfam" id="PF19335"/>
    </source>
</evidence>
<dbReference type="Pfam" id="PF25967">
    <property type="entry name" value="RND-MFP_C"/>
    <property type="match status" value="1"/>
</dbReference>
<dbReference type="NCBIfam" id="TIGR01730">
    <property type="entry name" value="RND_mfp"/>
    <property type="match status" value="1"/>
</dbReference>
<organism evidence="8 9">
    <name type="scientific">Photobacterium andalusiense</name>
    <dbReference type="NCBI Taxonomy" id="2204296"/>
    <lineage>
        <taxon>Bacteria</taxon>
        <taxon>Pseudomonadati</taxon>
        <taxon>Pseudomonadota</taxon>
        <taxon>Gammaproteobacteria</taxon>
        <taxon>Vibrionales</taxon>
        <taxon>Vibrionaceae</taxon>
        <taxon>Photobacterium</taxon>
    </lineage>
</organism>
<feature type="domain" description="CusB-like three alpha-helical bundle" evidence="4">
    <location>
        <begin position="165"/>
        <end position="211"/>
    </location>
</feature>
<dbReference type="InterPro" id="IPR042230">
    <property type="entry name" value="CusF_sf"/>
</dbReference>
<dbReference type="InterPro" id="IPR051909">
    <property type="entry name" value="MFP_Cation_Efflux"/>
</dbReference>
<dbReference type="InterPro" id="IPR006143">
    <property type="entry name" value="RND_pump_MFP"/>
</dbReference>
<keyword evidence="9" id="KW-1185">Reference proteome</keyword>
<dbReference type="Gene3D" id="2.40.50.320">
    <property type="entry name" value="Copper binding periplasmic protein CusF"/>
    <property type="match status" value="2"/>
</dbReference>
<dbReference type="Pfam" id="PF25869">
    <property type="entry name" value="3HB_CusB"/>
    <property type="match status" value="1"/>
</dbReference>
<sequence>MTSKNTVKIATVALLIGTAIGVTFTHYMPTHSASMLMAETTTANNEPLYWVAPMDPNYQRDKPGKSPMGMDLIPVYAEKDAAKENVAGTVIIDAAVENNLGVKTAAVIKQKLSPKIDTIGYVAFDESHLWQTNIRVSGWIQKLYVNAVGEQVNQGDVLFTLYSPELVKSQQELLNAYRTGRSGLMQGARDRLAALGVDKQQIEHIIKTGKATKTIEVKALADGVIASLNVREGGYLSPAQAAISAGPLNEVWVNAEIFERQAHWITTDSKATMTLDAIPGQQWQGKVDYVYPILDPNTRTLRMRLKFANHNNQLKPNMFANITLTPKTETAVLTIPTQAVIRSGDMTRVVLAEGNGKYRSIKIEIGREADNLVEVIAGLTTADRIVTSAQFMLDSESSKSADLSRINGVDNVDKHPVVTWAKGEIIAINSDQGILTINHQPVSTWNWPAMTMDFKVNQTLTINDLIVGQQIKFEIQKTANNQYQLIDYKKDTSKMINEIWVNGNISMLMADFNMITVNHQPVPEWQWPAGEMNFTVSDTIVLSDFKQDQPVRFKLVKNGSDYILQDLQSMENK</sequence>
<dbReference type="Proteomes" id="UP000195719">
    <property type="component" value="Unassembled WGS sequence"/>
</dbReference>
<comment type="similarity">
    <text evidence="1">Belongs to the membrane fusion protein (MFP) (TC 8.A.1) family.</text>
</comment>
<dbReference type="InterPro" id="IPR021647">
    <property type="entry name" value="CusF_Ec"/>
</dbReference>
<evidence type="ECO:0000313" key="8">
    <source>
        <dbReference type="EMBL" id="SMY33564.1"/>
    </source>
</evidence>
<dbReference type="Gene3D" id="2.40.420.20">
    <property type="match status" value="1"/>
</dbReference>
<evidence type="ECO:0000259" key="7">
    <source>
        <dbReference type="Pfam" id="PF25967"/>
    </source>
</evidence>
<protein>
    <submittedName>
        <fullName evidence="8">Cation efflux system protein CusB</fullName>
    </submittedName>
</protein>
<dbReference type="FunFam" id="2.40.30.170:FF:000010">
    <property type="entry name" value="Efflux RND transporter periplasmic adaptor subunit"/>
    <property type="match status" value="1"/>
</dbReference>
<feature type="domain" description="Heavy metal binding" evidence="3">
    <location>
        <begin position="49"/>
        <end position="75"/>
    </location>
</feature>
<dbReference type="Pfam" id="PF25954">
    <property type="entry name" value="Beta-barrel_RND_2"/>
    <property type="match status" value="1"/>
</dbReference>